<evidence type="ECO:0000313" key="3">
    <source>
        <dbReference type="Proteomes" id="UP000756346"/>
    </source>
</evidence>
<evidence type="ECO:0000313" key="2">
    <source>
        <dbReference type="EMBL" id="KAH7041303.1"/>
    </source>
</evidence>
<dbReference type="Proteomes" id="UP000756346">
    <property type="component" value="Unassembled WGS sequence"/>
</dbReference>
<reference evidence="2" key="1">
    <citation type="journal article" date="2021" name="Nat. Commun.">
        <title>Genetic determinants of endophytism in the Arabidopsis root mycobiome.</title>
        <authorList>
            <person name="Mesny F."/>
            <person name="Miyauchi S."/>
            <person name="Thiergart T."/>
            <person name="Pickel B."/>
            <person name="Atanasova L."/>
            <person name="Karlsson M."/>
            <person name="Huettel B."/>
            <person name="Barry K.W."/>
            <person name="Haridas S."/>
            <person name="Chen C."/>
            <person name="Bauer D."/>
            <person name="Andreopoulos W."/>
            <person name="Pangilinan J."/>
            <person name="LaButti K."/>
            <person name="Riley R."/>
            <person name="Lipzen A."/>
            <person name="Clum A."/>
            <person name="Drula E."/>
            <person name="Henrissat B."/>
            <person name="Kohler A."/>
            <person name="Grigoriev I.V."/>
            <person name="Martin F.M."/>
            <person name="Hacquard S."/>
        </authorList>
    </citation>
    <scope>NUCLEOTIDE SEQUENCE</scope>
    <source>
        <strain evidence="2">MPI-CAGE-CH-0230</strain>
    </source>
</reference>
<dbReference type="AlphaFoldDB" id="A0A9P8YJS5"/>
<accession>A0A9P8YJS5</accession>
<feature type="region of interest" description="Disordered" evidence="1">
    <location>
        <begin position="21"/>
        <end position="46"/>
    </location>
</feature>
<proteinExistence type="predicted"/>
<dbReference type="EMBL" id="JAGTJQ010000001">
    <property type="protein sequence ID" value="KAH7041303.1"/>
    <property type="molecule type" value="Genomic_DNA"/>
</dbReference>
<dbReference type="RefSeq" id="XP_046019358.1">
    <property type="nucleotide sequence ID" value="XM_046152521.1"/>
</dbReference>
<organism evidence="2 3">
    <name type="scientific">Microdochium trichocladiopsis</name>
    <dbReference type="NCBI Taxonomy" id="1682393"/>
    <lineage>
        <taxon>Eukaryota</taxon>
        <taxon>Fungi</taxon>
        <taxon>Dikarya</taxon>
        <taxon>Ascomycota</taxon>
        <taxon>Pezizomycotina</taxon>
        <taxon>Sordariomycetes</taxon>
        <taxon>Xylariomycetidae</taxon>
        <taxon>Xylariales</taxon>
        <taxon>Microdochiaceae</taxon>
        <taxon>Microdochium</taxon>
    </lineage>
</organism>
<feature type="compositionally biased region" description="Polar residues" evidence="1">
    <location>
        <begin position="36"/>
        <end position="46"/>
    </location>
</feature>
<name>A0A9P8YJS5_9PEZI</name>
<protein>
    <submittedName>
        <fullName evidence="2">Uncharacterized protein</fullName>
    </submittedName>
</protein>
<gene>
    <name evidence="2" type="ORF">B0I36DRAFT_312551</name>
</gene>
<evidence type="ECO:0000256" key="1">
    <source>
        <dbReference type="SAM" id="MobiDB-lite"/>
    </source>
</evidence>
<dbReference type="GeneID" id="70182067"/>
<keyword evidence="3" id="KW-1185">Reference proteome</keyword>
<comment type="caution">
    <text evidence="2">The sequence shown here is derived from an EMBL/GenBank/DDBJ whole genome shotgun (WGS) entry which is preliminary data.</text>
</comment>
<sequence>MMTINAPGASVSLLNSYPRRWDARQLPPPPSGFPQDITQGGPHTSSFPLHPACRPMLCPTTAADVSCATTHSCLIRGTLIEGRLTTRQVPTPPPARVR</sequence>